<dbReference type="AlphaFoldDB" id="A0A0L6UQB5"/>
<comment type="caution">
    <text evidence="1">The sequence shown here is derived from an EMBL/GenBank/DDBJ whole genome shotgun (WGS) entry which is preliminary data.</text>
</comment>
<keyword evidence="2" id="KW-1185">Reference proteome</keyword>
<name>A0A0L6UQB5_9BASI</name>
<sequence length="427" mass="47603">MAHHIPSSPRNKCGRRIRKLVLRHTYTSCQEGESEVVRSWVTCWHEQESLMTKALILLFRLMNLGQRINSSTMQWSVESFLCAEDPYGWFLNCLEIVLPARAIMEQPAKNPGKNATKPPEKKPCFVVDPLKLQPGLRNMANPNVQCIQDGVSVATNELLSIKAGRLNQQLFLKSISLATLPDLRFQGIKYDTQKKTYFPQQRSHGKSSIDYSRDVQSTPAGFSIDRFTVLSTTEGRNEKLGFLKASKVLYESVWLGLRSLDMKNNIRQIRELETVIGILNLQVHRLESDVSAVEAAADHGEHLSFLKKNGGKALKRCFECNVKDRYNIIVLGSQSGVNVDKFLENLPGLRCKSQRECSELIDKGESTASKDNAAQLTVASPSANTDPKSFVTSNPALSGSSGLNFALLSASKCFVRVAFDKPLLEVL</sequence>
<dbReference type="OrthoDB" id="2503922at2759"/>
<proteinExistence type="predicted"/>
<dbReference type="Proteomes" id="UP000037035">
    <property type="component" value="Unassembled WGS sequence"/>
</dbReference>
<protein>
    <submittedName>
        <fullName evidence="1">Uncharacterized protein</fullName>
    </submittedName>
</protein>
<evidence type="ECO:0000313" key="2">
    <source>
        <dbReference type="Proteomes" id="UP000037035"/>
    </source>
</evidence>
<gene>
    <name evidence="1" type="ORF">VP01_426g7</name>
</gene>
<accession>A0A0L6UQB5</accession>
<dbReference type="EMBL" id="LAVV01009357">
    <property type="protein sequence ID" value="KNZ50733.1"/>
    <property type="molecule type" value="Genomic_DNA"/>
</dbReference>
<evidence type="ECO:0000313" key="1">
    <source>
        <dbReference type="EMBL" id="KNZ50733.1"/>
    </source>
</evidence>
<dbReference type="PANTHER" id="PTHR37592">
    <property type="match status" value="1"/>
</dbReference>
<organism evidence="1 2">
    <name type="scientific">Puccinia sorghi</name>
    <dbReference type="NCBI Taxonomy" id="27349"/>
    <lineage>
        <taxon>Eukaryota</taxon>
        <taxon>Fungi</taxon>
        <taxon>Dikarya</taxon>
        <taxon>Basidiomycota</taxon>
        <taxon>Pucciniomycotina</taxon>
        <taxon>Pucciniomycetes</taxon>
        <taxon>Pucciniales</taxon>
        <taxon>Pucciniaceae</taxon>
        <taxon>Puccinia</taxon>
    </lineage>
</organism>
<dbReference type="PANTHER" id="PTHR37592:SF1">
    <property type="match status" value="1"/>
</dbReference>
<reference evidence="1 2" key="1">
    <citation type="submission" date="2015-08" db="EMBL/GenBank/DDBJ databases">
        <title>Next Generation Sequencing and Analysis of the Genome of Puccinia sorghi L Schw, the Causal Agent of Maize Common Rust.</title>
        <authorList>
            <person name="Rochi L."/>
            <person name="Burguener G."/>
            <person name="Darino M."/>
            <person name="Turjanski A."/>
            <person name="Kreff E."/>
            <person name="Dieguez M.J."/>
            <person name="Sacco F."/>
        </authorList>
    </citation>
    <scope>NUCLEOTIDE SEQUENCE [LARGE SCALE GENOMIC DNA]</scope>
    <source>
        <strain evidence="1 2">RO10H11247</strain>
    </source>
</reference>
<dbReference type="VEuPathDB" id="FungiDB:VP01_426g7"/>